<protein>
    <recommendedName>
        <fullName evidence="4">Glycosyltransferase RgtA/B/C/D-like domain-containing protein</fullName>
    </recommendedName>
</protein>
<feature type="transmembrane region" description="Helical" evidence="1">
    <location>
        <begin position="428"/>
        <end position="445"/>
    </location>
</feature>
<dbReference type="RefSeq" id="WP_012926307.1">
    <property type="nucleotide sequence ID" value="NC_013730.1"/>
</dbReference>
<dbReference type="Proteomes" id="UP000002028">
    <property type="component" value="Chromosome"/>
</dbReference>
<feature type="transmembrane region" description="Helical" evidence="1">
    <location>
        <begin position="367"/>
        <end position="385"/>
    </location>
</feature>
<proteinExistence type="predicted"/>
<dbReference type="STRING" id="504472.Slin_1711"/>
<dbReference type="KEGG" id="sli:Slin_1711"/>
<feature type="transmembrane region" description="Helical" evidence="1">
    <location>
        <begin position="269"/>
        <end position="295"/>
    </location>
</feature>
<feature type="transmembrane region" description="Helical" evidence="1">
    <location>
        <begin position="197"/>
        <end position="214"/>
    </location>
</feature>
<organism evidence="2 3">
    <name type="scientific">Spirosoma linguale (strain ATCC 33905 / DSM 74 / LMG 10896 / Claus 1)</name>
    <dbReference type="NCBI Taxonomy" id="504472"/>
    <lineage>
        <taxon>Bacteria</taxon>
        <taxon>Pseudomonadati</taxon>
        <taxon>Bacteroidota</taxon>
        <taxon>Cytophagia</taxon>
        <taxon>Cytophagales</taxon>
        <taxon>Cytophagaceae</taxon>
        <taxon>Spirosoma</taxon>
    </lineage>
</organism>
<keyword evidence="1" id="KW-0812">Transmembrane</keyword>
<name>D2QQ24_SPILD</name>
<feature type="transmembrane region" description="Helical" evidence="1">
    <location>
        <begin position="168"/>
        <end position="190"/>
    </location>
</feature>
<keyword evidence="1" id="KW-0472">Membrane</keyword>
<keyword evidence="3" id="KW-1185">Reference proteome</keyword>
<dbReference type="EMBL" id="CP001769">
    <property type="protein sequence ID" value="ADB37757.1"/>
    <property type="molecule type" value="Genomic_DNA"/>
</dbReference>
<feature type="transmembrane region" description="Helical" evidence="1">
    <location>
        <begin position="144"/>
        <end position="162"/>
    </location>
</feature>
<dbReference type="eggNOG" id="COG5617">
    <property type="taxonomic scope" value="Bacteria"/>
</dbReference>
<evidence type="ECO:0000313" key="2">
    <source>
        <dbReference type="EMBL" id="ADB37757.1"/>
    </source>
</evidence>
<evidence type="ECO:0000313" key="3">
    <source>
        <dbReference type="Proteomes" id="UP000002028"/>
    </source>
</evidence>
<feature type="transmembrane region" description="Helical" evidence="1">
    <location>
        <begin position="405"/>
        <end position="421"/>
    </location>
</feature>
<feature type="transmembrane region" description="Helical" evidence="1">
    <location>
        <begin position="25"/>
        <end position="44"/>
    </location>
</feature>
<dbReference type="AlphaFoldDB" id="D2QQ24"/>
<accession>D2QQ24</accession>
<evidence type="ECO:0000256" key="1">
    <source>
        <dbReference type="SAM" id="Phobius"/>
    </source>
</evidence>
<gene>
    <name evidence="2" type="ordered locus">Slin_1711</name>
</gene>
<keyword evidence="1" id="KW-1133">Transmembrane helix</keyword>
<sequence length="612" mass="70551">MHQVQPPVSLAGKNLFPPRFGQNTGYWAVLLGLVTGLLGCWVVGDFRHPLSDGNDTDQFEYVGYFFNKNLDLWPFPHLNLINTQTFYPYGTNQVFLDWGFERDYWYACLYRLLGGPGPYLQTYYVYSLIVTAIGTFRLLRFRAGLVKSLLAGLAVSIFNFYALWKFPVHMNVCVGHWTVLCIVATYRLLLDVLDHKPIPLSYLLLWVCLHVLVLGQELAYVAGFALTFTTLTVPIIGLSLYRQFPEISRWPSLFGKYVRGEVRRSSRAVFGLLLLLALSIWLYLPLTLQIAFTAWSFNFDVVPELRAWSHPLRLLLPHLPGIDSYSIPYQQWLHDTFESYGQGSPGLYLVILASVGWWQIRRNVLRWLPLVLMLVLCLLYHPVLFPTLKLFPWFSFNRHGGRASLVYPVLFMLLALPVTWPRRTSAQMSVAFLLLLMGLEWYTGYSRRVLQSINVVSEQTLRYCAVIRKQPGVAVLDWPFCTIGANGVGDEEGLCPYYKQQNAVFTFRRFYDKSGVGQYFGRLHPDQIQPFLRDGWPRLLTPGYEFTQQDWQFLDAFLWKNNFAGINLYPDLLTPAQTAQFYRHYGSPIAETTFPAAGRVVFIALKHPKNRY</sequence>
<reference evidence="2 3" key="1">
    <citation type="journal article" date="2010" name="Stand. Genomic Sci.">
        <title>Complete genome sequence of Spirosoma linguale type strain (1).</title>
        <authorList>
            <person name="Lail K."/>
            <person name="Sikorski J."/>
            <person name="Saunders E."/>
            <person name="Lapidus A."/>
            <person name="Glavina Del Rio T."/>
            <person name="Copeland A."/>
            <person name="Tice H."/>
            <person name="Cheng J.-F."/>
            <person name="Lucas S."/>
            <person name="Nolan M."/>
            <person name="Bruce D."/>
            <person name="Goodwin L."/>
            <person name="Pitluck S."/>
            <person name="Ivanova N."/>
            <person name="Mavromatis K."/>
            <person name="Ovchinnikova G."/>
            <person name="Pati A."/>
            <person name="Chen A."/>
            <person name="Palaniappan K."/>
            <person name="Land M."/>
            <person name="Hauser L."/>
            <person name="Chang Y.-J."/>
            <person name="Jeffries C.D."/>
            <person name="Chain P."/>
            <person name="Brettin T."/>
            <person name="Detter J.C."/>
            <person name="Schuetze A."/>
            <person name="Rohde M."/>
            <person name="Tindall B.J."/>
            <person name="Goeker M."/>
            <person name="Bristow J."/>
            <person name="Eisen J.A."/>
            <person name="Markowitz V."/>
            <person name="Hugenholtz P."/>
            <person name="Kyrpides N.C."/>
            <person name="Klenk H.-P."/>
            <person name="Chen F."/>
        </authorList>
    </citation>
    <scope>NUCLEOTIDE SEQUENCE [LARGE SCALE GENOMIC DNA]</scope>
    <source>
        <strain evidence="3">ATCC 33905 / DSM 74 / LMG 10896 / Claus 1</strain>
    </source>
</reference>
<dbReference type="HOGENOM" id="CLU_023980_0_0_10"/>
<feature type="transmembrane region" description="Helical" evidence="1">
    <location>
        <begin position="340"/>
        <end position="360"/>
    </location>
</feature>
<evidence type="ECO:0008006" key="4">
    <source>
        <dbReference type="Google" id="ProtNLM"/>
    </source>
</evidence>
<feature type="transmembrane region" description="Helical" evidence="1">
    <location>
        <begin position="220"/>
        <end position="241"/>
    </location>
</feature>